<reference evidence="1" key="1">
    <citation type="submission" date="2014-09" db="EMBL/GenBank/DDBJ databases">
        <authorList>
            <person name="Magalhaes I.L.F."/>
            <person name="Oliveira U."/>
            <person name="Santos F.R."/>
            <person name="Vidigal T.H.D.A."/>
            <person name="Brescovit A.D."/>
            <person name="Santos A.J."/>
        </authorList>
    </citation>
    <scope>NUCLEOTIDE SEQUENCE</scope>
    <source>
        <tissue evidence="1">Shoot tissue taken approximately 20 cm above the soil surface</tissue>
    </source>
</reference>
<evidence type="ECO:0000313" key="1">
    <source>
        <dbReference type="EMBL" id="JAD45631.1"/>
    </source>
</evidence>
<sequence length="58" mass="6901">MLIIQYSNKIFFARQRTDQTKHHIMKTTTIYEAVQSSLHWLYHASIHELVEVSLSNLQ</sequence>
<name>A0A0A9A3I7_ARUDO</name>
<dbReference type="AlphaFoldDB" id="A0A0A9A3I7"/>
<reference evidence="1" key="2">
    <citation type="journal article" date="2015" name="Data Brief">
        <title>Shoot transcriptome of the giant reed, Arundo donax.</title>
        <authorList>
            <person name="Barrero R.A."/>
            <person name="Guerrero F.D."/>
            <person name="Moolhuijzen P."/>
            <person name="Goolsby J.A."/>
            <person name="Tidwell J."/>
            <person name="Bellgard S.E."/>
            <person name="Bellgard M.I."/>
        </authorList>
    </citation>
    <scope>NUCLEOTIDE SEQUENCE</scope>
    <source>
        <tissue evidence="1">Shoot tissue taken approximately 20 cm above the soil surface</tissue>
    </source>
</reference>
<proteinExistence type="predicted"/>
<dbReference type="EMBL" id="GBRH01252264">
    <property type="protein sequence ID" value="JAD45631.1"/>
    <property type="molecule type" value="Transcribed_RNA"/>
</dbReference>
<accession>A0A0A9A3I7</accession>
<organism evidence="1">
    <name type="scientific">Arundo donax</name>
    <name type="common">Giant reed</name>
    <name type="synonym">Donax arundinaceus</name>
    <dbReference type="NCBI Taxonomy" id="35708"/>
    <lineage>
        <taxon>Eukaryota</taxon>
        <taxon>Viridiplantae</taxon>
        <taxon>Streptophyta</taxon>
        <taxon>Embryophyta</taxon>
        <taxon>Tracheophyta</taxon>
        <taxon>Spermatophyta</taxon>
        <taxon>Magnoliopsida</taxon>
        <taxon>Liliopsida</taxon>
        <taxon>Poales</taxon>
        <taxon>Poaceae</taxon>
        <taxon>PACMAD clade</taxon>
        <taxon>Arundinoideae</taxon>
        <taxon>Arundineae</taxon>
        <taxon>Arundo</taxon>
    </lineage>
</organism>
<protein>
    <submittedName>
        <fullName evidence="1">Uncharacterized protein</fullName>
    </submittedName>
</protein>